<dbReference type="RefSeq" id="WP_245830309.1">
    <property type="nucleotide sequence ID" value="NZ_LT721901.1"/>
</dbReference>
<dbReference type="InterPro" id="IPR001753">
    <property type="entry name" value="Enoyl-CoA_hydra/iso"/>
</dbReference>
<dbReference type="PANTHER" id="PTHR43802:SF1">
    <property type="entry name" value="IP11341P-RELATED"/>
    <property type="match status" value="1"/>
</dbReference>
<dbReference type="AlphaFoldDB" id="A0A2U3NTI5"/>
<reference evidence="8 9" key="1">
    <citation type="submission" date="2017-01" db="EMBL/GenBank/DDBJ databases">
        <authorList>
            <consortium name="Urmite Genomes"/>
        </authorList>
    </citation>
    <scope>NUCLEOTIDE SEQUENCE [LARGE SCALE GENOMIC DNA]</scope>
    <source>
        <strain evidence="8 9">AB57</strain>
    </source>
</reference>
<accession>A0A2U3NTI5</accession>
<evidence type="ECO:0000256" key="1">
    <source>
        <dbReference type="ARBA" id="ARBA00002994"/>
    </source>
</evidence>
<dbReference type="PANTHER" id="PTHR43802">
    <property type="entry name" value="ENOYL-COA HYDRATASE"/>
    <property type="match status" value="1"/>
</dbReference>
<keyword evidence="9" id="KW-1185">Reference proteome</keyword>
<dbReference type="SUPFAM" id="SSF52096">
    <property type="entry name" value="ClpP/crotonase"/>
    <property type="match status" value="1"/>
</dbReference>
<proteinExistence type="inferred from homology"/>
<comment type="catalytic activity">
    <reaction evidence="6">
        <text>a 4-saturated-(3S)-3-hydroxyacyl-CoA = a (3E)-enoyl-CoA + H2O</text>
        <dbReference type="Rhea" id="RHEA:20724"/>
        <dbReference type="ChEBI" id="CHEBI:15377"/>
        <dbReference type="ChEBI" id="CHEBI:58521"/>
        <dbReference type="ChEBI" id="CHEBI:137480"/>
        <dbReference type="EC" id="4.2.1.17"/>
    </reaction>
</comment>
<dbReference type="InterPro" id="IPR014748">
    <property type="entry name" value="Enoyl-CoA_hydra_C"/>
</dbReference>
<evidence type="ECO:0000256" key="3">
    <source>
        <dbReference type="ARBA" id="ARBA00022832"/>
    </source>
</evidence>
<gene>
    <name evidence="8" type="ORF">MRAB57_2637</name>
</gene>
<dbReference type="GO" id="GO:0004300">
    <property type="term" value="F:enoyl-CoA hydratase activity"/>
    <property type="evidence" value="ECO:0007669"/>
    <property type="project" value="UniProtKB-EC"/>
</dbReference>
<evidence type="ECO:0000256" key="5">
    <source>
        <dbReference type="ARBA" id="ARBA00023709"/>
    </source>
</evidence>
<dbReference type="GO" id="GO:0006631">
    <property type="term" value="P:fatty acid metabolic process"/>
    <property type="evidence" value="ECO:0007669"/>
    <property type="project" value="UniProtKB-KW"/>
</dbReference>
<sequence>MADILAELSQANTLTIAEPQPGIGLMSVNRPDRGNSQTVEMFGEIAWYAHTLRKAPLRALIITGAGGATFCTGFDLAEIAVIAKMTIPEFNELVDTASAGTSRLRALPFPVIAAISGPVAGGGLSLALSADIRLASRFASFSAGFVRVGLSIGELGASWHLSRVIGPARAAEISFTGRSVKADEAVRIGLANRVVPGDGDDVVAAAIALAETIAANSTEGVRATKNSLIRNAEIASFLAALELENRSQVVCRTSRSH</sequence>
<keyword evidence="4" id="KW-0443">Lipid metabolism</keyword>
<evidence type="ECO:0000313" key="8">
    <source>
        <dbReference type="EMBL" id="SPM34816.1"/>
    </source>
</evidence>
<evidence type="ECO:0000256" key="2">
    <source>
        <dbReference type="ARBA" id="ARBA00005254"/>
    </source>
</evidence>
<evidence type="ECO:0000313" key="9">
    <source>
        <dbReference type="Proteomes" id="UP000240988"/>
    </source>
</evidence>
<dbReference type="InterPro" id="IPR029045">
    <property type="entry name" value="ClpP/crotonase-like_dom_sf"/>
</dbReference>
<dbReference type="Gene3D" id="1.10.12.10">
    <property type="entry name" value="Lyase 2-enoyl-coa Hydratase, Chain A, domain 2"/>
    <property type="match status" value="1"/>
</dbReference>
<dbReference type="CDD" id="cd06558">
    <property type="entry name" value="crotonase-like"/>
    <property type="match status" value="1"/>
</dbReference>
<dbReference type="Pfam" id="PF00378">
    <property type="entry name" value="ECH_1"/>
    <property type="match status" value="1"/>
</dbReference>
<dbReference type="STRING" id="1841860.GCA_900157375_02640"/>
<name>A0A2U3NTI5_9MYCO</name>
<keyword evidence="3" id="KW-0276">Fatty acid metabolism</keyword>
<evidence type="ECO:0000256" key="6">
    <source>
        <dbReference type="ARBA" id="ARBA00023717"/>
    </source>
</evidence>
<comment type="similarity">
    <text evidence="2 7">Belongs to the enoyl-CoA hydratase/isomerase family.</text>
</comment>
<dbReference type="InterPro" id="IPR018376">
    <property type="entry name" value="Enoyl-CoA_hyd/isom_CS"/>
</dbReference>
<protein>
    <submittedName>
        <fullName evidence="8">Enoyl-CoA hydratase/carnithine racemase</fullName>
    </submittedName>
</protein>
<dbReference type="EMBL" id="FUFA01000004">
    <property type="protein sequence ID" value="SPM34816.1"/>
    <property type="molecule type" value="Genomic_DNA"/>
</dbReference>
<dbReference type="PROSITE" id="PS00166">
    <property type="entry name" value="ENOYL_COA_HYDRATASE"/>
    <property type="match status" value="1"/>
</dbReference>
<evidence type="ECO:0000256" key="4">
    <source>
        <dbReference type="ARBA" id="ARBA00023098"/>
    </source>
</evidence>
<dbReference type="Gene3D" id="3.90.226.10">
    <property type="entry name" value="2-enoyl-CoA Hydratase, Chain A, domain 1"/>
    <property type="match status" value="1"/>
</dbReference>
<comment type="function">
    <text evidence="1">Could possibly oxidize fatty acids using specific components.</text>
</comment>
<comment type="catalytic activity">
    <reaction evidence="5">
        <text>a (3S)-3-hydroxyacyl-CoA = a (2E)-enoyl-CoA + H2O</text>
        <dbReference type="Rhea" id="RHEA:16105"/>
        <dbReference type="ChEBI" id="CHEBI:15377"/>
        <dbReference type="ChEBI" id="CHEBI:57318"/>
        <dbReference type="ChEBI" id="CHEBI:58856"/>
        <dbReference type="EC" id="4.2.1.17"/>
    </reaction>
</comment>
<evidence type="ECO:0000256" key="7">
    <source>
        <dbReference type="RuleBase" id="RU003707"/>
    </source>
</evidence>
<organism evidence="8 9">
    <name type="scientific">Mycobacterium rhizamassiliense</name>
    <dbReference type="NCBI Taxonomy" id="1841860"/>
    <lineage>
        <taxon>Bacteria</taxon>
        <taxon>Bacillati</taxon>
        <taxon>Actinomycetota</taxon>
        <taxon>Actinomycetes</taxon>
        <taxon>Mycobacteriales</taxon>
        <taxon>Mycobacteriaceae</taxon>
        <taxon>Mycobacterium</taxon>
    </lineage>
</organism>
<dbReference type="Proteomes" id="UP000240988">
    <property type="component" value="Unassembled WGS sequence"/>
</dbReference>